<evidence type="ECO:0000256" key="2">
    <source>
        <dbReference type="ARBA" id="ARBA00022763"/>
    </source>
</evidence>
<comment type="caution">
    <text evidence="6">Lacks conserved residue(s) required for the propagation of feature annotation.</text>
</comment>
<feature type="region of interest" description="Domain III" evidence="6">
    <location>
        <begin position="156"/>
        <end position="198"/>
    </location>
</feature>
<keyword evidence="5 6" id="KW-0234">DNA repair</keyword>
<feature type="domain" description="Helix-hairpin-helix DNA-binding motif class 1" evidence="7">
    <location>
        <begin position="109"/>
        <end position="128"/>
    </location>
</feature>
<evidence type="ECO:0000313" key="9">
    <source>
        <dbReference type="Proteomes" id="UP000005143"/>
    </source>
</evidence>
<gene>
    <name evidence="6" type="primary">ruvA</name>
    <name evidence="8" type="ORF">PAI11_39930</name>
</gene>
<keyword evidence="1 6" id="KW-0963">Cytoplasm</keyword>
<comment type="caution">
    <text evidence="8">The sequence shown here is derived from an EMBL/GenBank/DDBJ whole genome shotgun (WGS) entry which is preliminary data.</text>
</comment>
<dbReference type="InterPro" id="IPR003583">
    <property type="entry name" value="Hlx-hairpin-Hlx_DNA-bd_motif"/>
</dbReference>
<keyword evidence="9" id="KW-1185">Reference proteome</keyword>
<dbReference type="GO" id="GO:0048476">
    <property type="term" value="C:Holliday junction resolvase complex"/>
    <property type="evidence" value="ECO:0007669"/>
    <property type="project" value="UniProtKB-UniRule"/>
</dbReference>
<sequence length="198" mass="20361">MIALLRGTVHERRADAVVLLTPGGVGYQLGCSTTTIAGLPPIGADVELLCHLAVREDAMTLYGFADEAERDLFHLLVGVQAVGPKMALAVLSGGTPDEIAAGIAGGDAKRLQQAPGIGKRLAERIVAELQEKLAGHATLGRDASLPAGLGDPRSPVGEAREGLLGLGLPLAEVDALLAVARGETAAELIADALRRSRK</sequence>
<dbReference type="Pfam" id="PF01330">
    <property type="entry name" value="RuvA_N"/>
    <property type="match status" value="1"/>
</dbReference>
<dbReference type="GO" id="GO:0006310">
    <property type="term" value="P:DNA recombination"/>
    <property type="evidence" value="ECO:0007669"/>
    <property type="project" value="UniProtKB-UniRule"/>
</dbReference>
<keyword evidence="8" id="KW-0347">Helicase</keyword>
<dbReference type="SUPFAM" id="SSF50249">
    <property type="entry name" value="Nucleic acid-binding proteins"/>
    <property type="match status" value="1"/>
</dbReference>
<dbReference type="Gene3D" id="2.40.50.140">
    <property type="entry name" value="Nucleic acid-binding proteins"/>
    <property type="match status" value="1"/>
</dbReference>
<dbReference type="Gene3D" id="1.10.150.20">
    <property type="entry name" value="5' to 3' exonuclease, C-terminal subdomain"/>
    <property type="match status" value="1"/>
</dbReference>
<evidence type="ECO:0000256" key="5">
    <source>
        <dbReference type="ARBA" id="ARBA00023204"/>
    </source>
</evidence>
<comment type="subcellular location">
    <subcellularLocation>
        <location evidence="6">Cytoplasm</location>
    </subcellularLocation>
</comment>
<dbReference type="HAMAP" id="MF_00031">
    <property type="entry name" value="DNA_HJ_migration_RuvA"/>
    <property type="match status" value="1"/>
</dbReference>
<proteinExistence type="inferred from homology"/>
<keyword evidence="3 6" id="KW-0238">DNA-binding</keyword>
<comment type="subunit">
    <text evidence="6">Homotetramer. Forms an RuvA(8)-RuvB(12)-Holliday junction (HJ) complex. HJ DNA is sandwiched between 2 RuvA tetramers; dsDNA enters through RuvA and exits via RuvB. An RuvB hexamer assembles on each DNA strand where it exits the tetramer. Each RuvB hexamer is contacted by two RuvA subunits (via domain III) on 2 adjacent RuvB subunits; this complex drives branch migration. In the full resolvosome a probable DNA-RuvA(4)-RuvB(12)-RuvC(2) complex forms which resolves the HJ.</text>
</comment>
<organism evidence="8 9">
    <name type="scientific">Patulibacter medicamentivorans</name>
    <dbReference type="NCBI Taxonomy" id="1097667"/>
    <lineage>
        <taxon>Bacteria</taxon>
        <taxon>Bacillati</taxon>
        <taxon>Actinomycetota</taxon>
        <taxon>Thermoleophilia</taxon>
        <taxon>Solirubrobacterales</taxon>
        <taxon>Patulibacteraceae</taxon>
        <taxon>Patulibacter</taxon>
    </lineage>
</organism>
<dbReference type="GO" id="GO:0005737">
    <property type="term" value="C:cytoplasm"/>
    <property type="evidence" value="ECO:0007669"/>
    <property type="project" value="UniProtKB-SubCell"/>
</dbReference>
<keyword evidence="8" id="KW-0378">Hydrolase</keyword>
<evidence type="ECO:0000256" key="6">
    <source>
        <dbReference type="HAMAP-Rule" id="MF_00031"/>
    </source>
</evidence>
<dbReference type="PATRIC" id="fig|1097667.3.peg.3957"/>
<dbReference type="InterPro" id="IPR013849">
    <property type="entry name" value="DNA_helicase_Holl-junc_RuvA_I"/>
</dbReference>
<dbReference type="InterPro" id="IPR010994">
    <property type="entry name" value="RuvA_2-like"/>
</dbReference>
<comment type="function">
    <text evidence="6">The RuvA-RuvB-RuvC complex processes Holliday junction (HJ) DNA during genetic recombination and DNA repair, while the RuvA-RuvB complex plays an important role in the rescue of blocked DNA replication forks via replication fork reversal (RFR). RuvA specifically binds to HJ cruciform DNA, conferring on it an open structure. The RuvB hexamer acts as an ATP-dependent pump, pulling dsDNA into and through the RuvAB complex. HJ branch migration allows RuvC to scan DNA until it finds its consensus sequence, where it cleaves and resolves the cruciform DNA.</text>
</comment>
<keyword evidence="2 6" id="KW-0227">DNA damage</keyword>
<dbReference type="InterPro" id="IPR000085">
    <property type="entry name" value="RuvA"/>
</dbReference>
<evidence type="ECO:0000256" key="1">
    <source>
        <dbReference type="ARBA" id="ARBA00022490"/>
    </source>
</evidence>
<dbReference type="GO" id="GO:0009378">
    <property type="term" value="F:four-way junction helicase activity"/>
    <property type="evidence" value="ECO:0007669"/>
    <property type="project" value="InterPro"/>
</dbReference>
<dbReference type="GO" id="GO:0000400">
    <property type="term" value="F:four-way junction DNA binding"/>
    <property type="evidence" value="ECO:0007669"/>
    <property type="project" value="UniProtKB-UniRule"/>
</dbReference>
<evidence type="ECO:0000256" key="3">
    <source>
        <dbReference type="ARBA" id="ARBA00023125"/>
    </source>
</evidence>
<keyword evidence="4 6" id="KW-0233">DNA recombination</keyword>
<protein>
    <recommendedName>
        <fullName evidence="6">Holliday junction branch migration complex subunit RuvA</fullName>
    </recommendedName>
</protein>
<comment type="similarity">
    <text evidence="6">Belongs to the RuvA family.</text>
</comment>
<dbReference type="InterPro" id="IPR012340">
    <property type="entry name" value="NA-bd_OB-fold"/>
</dbReference>
<evidence type="ECO:0000313" key="8">
    <source>
        <dbReference type="EMBL" id="EHN09186.1"/>
    </source>
</evidence>
<comment type="domain">
    <text evidence="6">Has three domains with a flexible linker between the domains II and III and assumes an 'L' shape. Domain III is highly mobile and contacts RuvB.</text>
</comment>
<reference evidence="8 9" key="1">
    <citation type="journal article" date="2013" name="Biodegradation">
        <title>Quantitative proteomic analysis of ibuprofen-degrading Patulibacter sp. strain I11.</title>
        <authorList>
            <person name="Almeida B."/>
            <person name="Kjeldal H."/>
            <person name="Lolas I."/>
            <person name="Knudsen A.D."/>
            <person name="Carvalho G."/>
            <person name="Nielsen K.L."/>
            <person name="Barreto Crespo M.T."/>
            <person name="Stensballe A."/>
            <person name="Nielsen J.L."/>
        </authorList>
    </citation>
    <scope>NUCLEOTIDE SEQUENCE [LARGE SCALE GENOMIC DNA]</scope>
    <source>
        <strain evidence="8 9">I11</strain>
    </source>
</reference>
<accession>H0EAW8</accession>
<feature type="domain" description="Helix-hairpin-helix DNA-binding motif class 1" evidence="7">
    <location>
        <begin position="74"/>
        <end position="93"/>
    </location>
</feature>
<evidence type="ECO:0000259" key="7">
    <source>
        <dbReference type="SMART" id="SM00278"/>
    </source>
</evidence>
<dbReference type="OrthoDB" id="5293449at2"/>
<name>H0EAW8_9ACTN</name>
<dbReference type="Pfam" id="PF14520">
    <property type="entry name" value="HHH_5"/>
    <property type="match status" value="1"/>
</dbReference>
<keyword evidence="8" id="KW-0547">Nucleotide-binding</keyword>
<dbReference type="EMBL" id="AGUD01000299">
    <property type="protein sequence ID" value="EHN09186.1"/>
    <property type="molecule type" value="Genomic_DNA"/>
</dbReference>
<dbReference type="GO" id="GO:0006281">
    <property type="term" value="P:DNA repair"/>
    <property type="evidence" value="ECO:0007669"/>
    <property type="project" value="UniProtKB-UniRule"/>
</dbReference>
<dbReference type="Proteomes" id="UP000005143">
    <property type="component" value="Unassembled WGS sequence"/>
</dbReference>
<dbReference type="SUPFAM" id="SSF47781">
    <property type="entry name" value="RuvA domain 2-like"/>
    <property type="match status" value="1"/>
</dbReference>
<dbReference type="NCBIfam" id="TIGR00084">
    <property type="entry name" value="ruvA"/>
    <property type="match status" value="1"/>
</dbReference>
<dbReference type="GO" id="GO:0005524">
    <property type="term" value="F:ATP binding"/>
    <property type="evidence" value="ECO:0007669"/>
    <property type="project" value="InterPro"/>
</dbReference>
<dbReference type="AlphaFoldDB" id="H0EAW8"/>
<dbReference type="RefSeq" id="WP_007578530.1">
    <property type="nucleotide sequence ID" value="NZ_AGUD01000299.1"/>
</dbReference>
<keyword evidence="8" id="KW-0067">ATP-binding</keyword>
<dbReference type="SMART" id="SM00278">
    <property type="entry name" value="HhH1"/>
    <property type="match status" value="2"/>
</dbReference>
<evidence type="ECO:0000256" key="4">
    <source>
        <dbReference type="ARBA" id="ARBA00023172"/>
    </source>
</evidence>